<dbReference type="SUPFAM" id="SSF47220">
    <property type="entry name" value="alpha-catenin/vinculin-like"/>
    <property type="match status" value="3"/>
</dbReference>
<comment type="similarity">
    <text evidence="2">Belongs to the vinculin/alpha-catenin family.</text>
</comment>
<evidence type="ECO:0000256" key="1">
    <source>
        <dbReference type="ARBA" id="ARBA00004496"/>
    </source>
</evidence>
<keyword evidence="6" id="KW-1185">Reference proteome</keyword>
<evidence type="ECO:0000313" key="5">
    <source>
        <dbReference type="Ensembl" id="ENSGMOP00000042016.1"/>
    </source>
</evidence>
<protein>
    <recommendedName>
        <fullName evidence="7">Alpha-catulin</fullName>
    </recommendedName>
</protein>
<dbReference type="InterPro" id="IPR036723">
    <property type="entry name" value="Alpha-catenin/vinculin-like_sf"/>
</dbReference>
<dbReference type="GO" id="GO:0007155">
    <property type="term" value="P:cell adhesion"/>
    <property type="evidence" value="ECO:0007669"/>
    <property type="project" value="InterPro"/>
</dbReference>
<organism evidence="5 6">
    <name type="scientific">Gadus morhua</name>
    <name type="common">Atlantic cod</name>
    <dbReference type="NCBI Taxonomy" id="8049"/>
    <lineage>
        <taxon>Eukaryota</taxon>
        <taxon>Metazoa</taxon>
        <taxon>Chordata</taxon>
        <taxon>Craniata</taxon>
        <taxon>Vertebrata</taxon>
        <taxon>Euteleostomi</taxon>
        <taxon>Actinopterygii</taxon>
        <taxon>Neopterygii</taxon>
        <taxon>Teleostei</taxon>
        <taxon>Neoteleostei</taxon>
        <taxon>Acanthomorphata</taxon>
        <taxon>Zeiogadaria</taxon>
        <taxon>Gadariae</taxon>
        <taxon>Gadiformes</taxon>
        <taxon>Gadoidei</taxon>
        <taxon>Gadidae</taxon>
        <taxon>Gadus</taxon>
    </lineage>
</organism>
<dbReference type="GeneTree" id="ENSGT01030000234543"/>
<reference evidence="5" key="2">
    <citation type="submission" date="2025-09" db="UniProtKB">
        <authorList>
            <consortium name="Ensembl"/>
        </authorList>
    </citation>
    <scope>IDENTIFICATION</scope>
</reference>
<name>A0A8C5B6V2_GADMO</name>
<dbReference type="AlphaFoldDB" id="A0A8C5B6V2"/>
<dbReference type="PANTHER" id="PTHR46342:SF1">
    <property type="entry name" value="ALPHA-CATULIN"/>
    <property type="match status" value="1"/>
</dbReference>
<evidence type="ECO:0000256" key="4">
    <source>
        <dbReference type="SAM" id="MobiDB-lite"/>
    </source>
</evidence>
<dbReference type="Ensembl" id="ENSGMOT00000069718.1">
    <property type="protein sequence ID" value="ENSGMOP00000042016.1"/>
    <property type="gene ID" value="ENSGMOG00000016992.2"/>
</dbReference>
<dbReference type="PRINTS" id="PR00805">
    <property type="entry name" value="ALPHACATENIN"/>
</dbReference>
<feature type="compositionally biased region" description="Basic and acidic residues" evidence="4">
    <location>
        <begin position="705"/>
        <end position="721"/>
    </location>
</feature>
<dbReference type="GO" id="GO:0007266">
    <property type="term" value="P:Rho protein signal transduction"/>
    <property type="evidence" value="ECO:0007669"/>
    <property type="project" value="InterPro"/>
</dbReference>
<dbReference type="Gene3D" id="1.20.120.230">
    <property type="entry name" value="Alpha-catenin/vinculin-like"/>
    <property type="match status" value="4"/>
</dbReference>
<dbReference type="InterPro" id="IPR001033">
    <property type="entry name" value="Alpha_catenin"/>
</dbReference>
<proteinExistence type="inferred from homology"/>
<dbReference type="GO" id="GO:0045296">
    <property type="term" value="F:cadherin binding"/>
    <property type="evidence" value="ECO:0007669"/>
    <property type="project" value="InterPro"/>
</dbReference>
<dbReference type="InterPro" id="IPR006077">
    <property type="entry name" value="Vinculin/catenin"/>
</dbReference>
<evidence type="ECO:0000256" key="2">
    <source>
        <dbReference type="ARBA" id="ARBA00008376"/>
    </source>
</evidence>
<evidence type="ECO:0000313" key="6">
    <source>
        <dbReference type="Proteomes" id="UP000694546"/>
    </source>
</evidence>
<dbReference type="PANTHER" id="PTHR46342">
    <property type="entry name" value="ALPHA-CATULIN"/>
    <property type="match status" value="1"/>
</dbReference>
<keyword evidence="3" id="KW-0963">Cytoplasm</keyword>
<dbReference type="InterPro" id="IPR030045">
    <property type="entry name" value="CTNNAL1"/>
</dbReference>
<sequence length="747" mass="82469">MASSPCGITNFDSGLEIKTRSVEQTLIPLVSQITTLINHKDKPKKSERTLAAIHRVGQAVSVAVGRFVAVGEAIATENQELKEEMGQACFEARRAGRGCLGVCVMSLSQTDGRATVFSDRTAMVKAARLLLSSVTKVLVLADRIVIKQIIASRNKVLVTLDHLERVSTFQDFVHIFSQFGNEMVEFAHLTGDRQNDLKDENKRARMAAARAVLEKCTMMLLTASKTCLRHPDCESARINKDAVFQRMRCALEQVIEIVTEARSSGETRVLPASLYNGIKDFKSRVESLREGGGLYPSPPQSLVGQLEALVERTEDFTDSAYTSHEQRQAILGLCQVARQHAQQLAQAWGEAQAAQDQEVTEGVEVCIIKTCQSACDLHRELHKVAVSRAADLLRLHGEQLPLRALKVSGGEGNLEAVGEFTRTLTEQKEQLVETCRLLGHVSGTEPLEITCVHAEETFHVIGPQIISASQTLALHPSSKIAKENLEVFCEAWESQLCDMALLLREINDVTEGRRGDKKPYLSLPRPGKHTANLKTTKAVKLDAEEQTSMAKLGVELRLLSSDMDGELDKWEEQEHEVVRHGQSLASMAYSMYLFTRGEGLLKTTLDLFHQAEVCRHLSLHLSLKLVEEKTALTTEMEKLLALCQQLQTGAKTPVQGKTATFQTVDSSIQTSRAIMAAVLCLLPLCNKLNRKYKSERNSLGSPQGWRERQDATSPVREDDSANGKNSNGFGVRPLGEHMAGMNLLESK</sequence>
<dbReference type="GO" id="GO:0005737">
    <property type="term" value="C:cytoplasm"/>
    <property type="evidence" value="ECO:0007669"/>
    <property type="project" value="UniProtKB-SubCell"/>
</dbReference>
<dbReference type="Pfam" id="PF01044">
    <property type="entry name" value="Vinculin"/>
    <property type="match status" value="1"/>
</dbReference>
<evidence type="ECO:0000256" key="3">
    <source>
        <dbReference type="ARBA" id="ARBA00022490"/>
    </source>
</evidence>
<gene>
    <name evidence="5" type="primary">ctnnal1</name>
</gene>
<comment type="subcellular location">
    <subcellularLocation>
        <location evidence="1">Cytoplasm</location>
    </subcellularLocation>
</comment>
<dbReference type="Proteomes" id="UP000694546">
    <property type="component" value="Chromosome 22"/>
</dbReference>
<dbReference type="GO" id="GO:0051015">
    <property type="term" value="F:actin filament binding"/>
    <property type="evidence" value="ECO:0007669"/>
    <property type="project" value="InterPro"/>
</dbReference>
<accession>A0A8C5B6V2</accession>
<evidence type="ECO:0008006" key="7">
    <source>
        <dbReference type="Google" id="ProtNLM"/>
    </source>
</evidence>
<feature type="region of interest" description="Disordered" evidence="4">
    <location>
        <begin position="695"/>
        <end position="747"/>
    </location>
</feature>
<reference evidence="5" key="1">
    <citation type="submission" date="2025-08" db="UniProtKB">
        <authorList>
            <consortium name="Ensembl"/>
        </authorList>
    </citation>
    <scope>IDENTIFICATION</scope>
</reference>